<proteinExistence type="predicted"/>
<evidence type="ECO:0000256" key="5">
    <source>
        <dbReference type="ARBA" id="ARBA00022725"/>
    </source>
</evidence>
<dbReference type="Proteomes" id="UP000326062">
    <property type="component" value="Unassembled WGS sequence"/>
</dbReference>
<dbReference type="InterPro" id="IPR050402">
    <property type="entry name" value="OR51/52/56-like"/>
</dbReference>
<feature type="transmembrane region" description="Helical" evidence="10">
    <location>
        <begin position="207"/>
        <end position="230"/>
    </location>
</feature>
<keyword evidence="7" id="KW-0675">Receptor</keyword>
<dbReference type="EMBL" id="VCEB01005709">
    <property type="protein sequence ID" value="KAB0339623.1"/>
    <property type="molecule type" value="Genomic_DNA"/>
</dbReference>
<keyword evidence="13" id="KW-1185">Reference proteome</keyword>
<protein>
    <recommendedName>
        <fullName evidence="11">G-protein coupled receptors family 1 profile domain-containing protein</fullName>
    </recommendedName>
</protein>
<feature type="transmembrane region" description="Helical" evidence="10">
    <location>
        <begin position="236"/>
        <end position="257"/>
    </location>
</feature>
<dbReference type="InterPro" id="IPR017452">
    <property type="entry name" value="GPCR_Rhodpsn_7TM"/>
</dbReference>
<comment type="caution">
    <text evidence="12">The sequence shown here is derived from an EMBL/GenBank/DDBJ whole genome shotgun (WGS) entry which is preliminary data.</text>
</comment>
<evidence type="ECO:0000256" key="3">
    <source>
        <dbReference type="ARBA" id="ARBA00022606"/>
    </source>
</evidence>
<evidence type="ECO:0000256" key="10">
    <source>
        <dbReference type="SAM" id="Phobius"/>
    </source>
</evidence>
<feature type="domain" description="G-protein coupled receptors family 1 profile" evidence="11">
    <location>
        <begin position="44"/>
        <end position="124"/>
    </location>
</feature>
<dbReference type="Pfam" id="PF13853">
    <property type="entry name" value="7tm_4"/>
    <property type="match status" value="1"/>
</dbReference>
<dbReference type="GO" id="GO:0004930">
    <property type="term" value="F:G protein-coupled receptor activity"/>
    <property type="evidence" value="ECO:0007669"/>
    <property type="project" value="UniProtKB-KW"/>
</dbReference>
<sequence length="262" mass="29458">MSEVMNTIQDPFYFTVTGIPVFEEAYHIWISIPFCCLYTVSIMGNTAILTAIRTEPSLVQPMYLFLSTLALTDLGLTLSTLPTGMFWFNIQKISFEGCFAQFLFLHAFSIMESSVLLAIVLGRMGLSILCRCVLAALPSLFLLKHLPFCHSHLLSHSYFNNWYVFAVVLLIIVMDPLLIVLSDTLILKSILGTASWTERLWALSNCLCHILALLVLYVSMVGVSMIHRFAKRASPLVHVIMANIYLLVPPVMNPILYSVKDN</sequence>
<name>A0A5N3US78_MUNRE</name>
<dbReference type="Gene3D" id="1.20.1070.10">
    <property type="entry name" value="Rhodopsin 7-helix transmembrane proteins"/>
    <property type="match status" value="1"/>
</dbReference>
<evidence type="ECO:0000256" key="9">
    <source>
        <dbReference type="ARBA" id="ARBA00023224"/>
    </source>
</evidence>
<dbReference type="PANTHER" id="PTHR26450:SF84">
    <property type="entry name" value="OLFACTORY RECEPTOR 51Q1"/>
    <property type="match status" value="1"/>
</dbReference>
<accession>A0A5N3US78</accession>
<dbReference type="SUPFAM" id="SSF81321">
    <property type="entry name" value="Family A G protein-coupled receptor-like"/>
    <property type="match status" value="1"/>
</dbReference>
<keyword evidence="9" id="KW-0807">Transducer</keyword>
<dbReference type="InterPro" id="IPR000725">
    <property type="entry name" value="Olfact_rcpt"/>
</dbReference>
<keyword evidence="8 10" id="KW-0472">Membrane</keyword>
<keyword evidence="4 10" id="KW-0812">Transmembrane</keyword>
<keyword evidence="5" id="KW-0552">Olfaction</keyword>
<dbReference type="PROSITE" id="PS50262">
    <property type="entry name" value="G_PROTEIN_RECEP_F1_2"/>
    <property type="match status" value="1"/>
</dbReference>
<dbReference type="AlphaFoldDB" id="A0A5N3US78"/>
<feature type="transmembrane region" description="Helical" evidence="10">
    <location>
        <begin position="162"/>
        <end position="186"/>
    </location>
</feature>
<keyword evidence="7" id="KW-0297">G-protein coupled receptor</keyword>
<feature type="transmembrane region" description="Helical" evidence="10">
    <location>
        <begin position="28"/>
        <end position="52"/>
    </location>
</feature>
<reference evidence="12 13" key="1">
    <citation type="submission" date="2019-06" db="EMBL/GenBank/DDBJ databases">
        <title>Discovery of a novel chromosome fission-fusion reversal in muntjac.</title>
        <authorList>
            <person name="Mudd A.B."/>
            <person name="Bredeson J.V."/>
            <person name="Baum R."/>
            <person name="Hockemeyer D."/>
            <person name="Rokhsar D.S."/>
        </authorList>
    </citation>
    <scope>NUCLEOTIDE SEQUENCE [LARGE SCALE GENOMIC DNA]</scope>
    <source>
        <strain evidence="12">UCam_UCB_Mr</strain>
        <tissue evidence="12">Fibroblast cell line</tissue>
    </source>
</reference>
<evidence type="ECO:0000256" key="4">
    <source>
        <dbReference type="ARBA" id="ARBA00022692"/>
    </source>
</evidence>
<comment type="subcellular location">
    <subcellularLocation>
        <location evidence="2">Membrane</location>
        <topology evidence="2">Multi-pass membrane protein</topology>
    </subcellularLocation>
</comment>
<evidence type="ECO:0000256" key="6">
    <source>
        <dbReference type="ARBA" id="ARBA00022989"/>
    </source>
</evidence>
<dbReference type="InterPro" id="IPR000276">
    <property type="entry name" value="GPCR_Rhodpsn"/>
</dbReference>
<evidence type="ECO:0000256" key="1">
    <source>
        <dbReference type="ARBA" id="ARBA00003929"/>
    </source>
</evidence>
<dbReference type="PANTHER" id="PTHR26450">
    <property type="entry name" value="OLFACTORY RECEPTOR 56B1-RELATED"/>
    <property type="match status" value="1"/>
</dbReference>
<feature type="transmembrane region" description="Helical" evidence="10">
    <location>
        <begin position="99"/>
        <end position="121"/>
    </location>
</feature>
<feature type="transmembrane region" description="Helical" evidence="10">
    <location>
        <begin position="64"/>
        <end position="87"/>
    </location>
</feature>
<comment type="function">
    <text evidence="1">Putative odorant or sperm cell receptor.</text>
</comment>
<keyword evidence="6 10" id="KW-1133">Transmembrane helix</keyword>
<keyword evidence="3" id="KW-0716">Sensory transduction</keyword>
<dbReference type="GO" id="GO:0005886">
    <property type="term" value="C:plasma membrane"/>
    <property type="evidence" value="ECO:0007669"/>
    <property type="project" value="TreeGrafter"/>
</dbReference>
<organism evidence="12 13">
    <name type="scientific">Muntiacus reevesi</name>
    <name type="common">Reeves' muntjac</name>
    <name type="synonym">Cervus reevesi</name>
    <dbReference type="NCBI Taxonomy" id="9886"/>
    <lineage>
        <taxon>Eukaryota</taxon>
        <taxon>Metazoa</taxon>
        <taxon>Chordata</taxon>
        <taxon>Craniata</taxon>
        <taxon>Vertebrata</taxon>
        <taxon>Euteleostomi</taxon>
        <taxon>Mammalia</taxon>
        <taxon>Eutheria</taxon>
        <taxon>Laurasiatheria</taxon>
        <taxon>Artiodactyla</taxon>
        <taxon>Ruminantia</taxon>
        <taxon>Pecora</taxon>
        <taxon>Cervidae</taxon>
        <taxon>Muntiacinae</taxon>
        <taxon>Muntiacus</taxon>
    </lineage>
</organism>
<dbReference type="GO" id="GO:0004984">
    <property type="term" value="F:olfactory receptor activity"/>
    <property type="evidence" value="ECO:0007669"/>
    <property type="project" value="InterPro"/>
</dbReference>
<evidence type="ECO:0000313" key="12">
    <source>
        <dbReference type="EMBL" id="KAB0339623.1"/>
    </source>
</evidence>
<evidence type="ECO:0000256" key="7">
    <source>
        <dbReference type="ARBA" id="ARBA00023040"/>
    </source>
</evidence>
<evidence type="ECO:0000313" key="13">
    <source>
        <dbReference type="Proteomes" id="UP000326062"/>
    </source>
</evidence>
<evidence type="ECO:0000256" key="2">
    <source>
        <dbReference type="ARBA" id="ARBA00004141"/>
    </source>
</evidence>
<evidence type="ECO:0000259" key="11">
    <source>
        <dbReference type="PROSITE" id="PS50262"/>
    </source>
</evidence>
<gene>
    <name evidence="12" type="ORF">FD755_024897</name>
</gene>
<evidence type="ECO:0000256" key="8">
    <source>
        <dbReference type="ARBA" id="ARBA00023136"/>
    </source>
</evidence>
<dbReference type="PRINTS" id="PR00237">
    <property type="entry name" value="GPCRRHODOPSN"/>
</dbReference>